<sequence>MSYGIQINPLNGNPYIFDENTMFISVGEIGVTPDSISYSTNTGYKIPNGYDYSVIIPNSFPTEINKSAMMKSRIGSDGNIELYLEQGGGNTYYRSIFYMILLIPRIYPVDSGMYGIGVLGEQNRYMTLSDGSYVTSCLYRGETQIYTGWNPRNVFPSFNASEHVCFYYLENTNYAILYVDSGDCTIRMFIRGTNNYNNGYRVNAKVVILGKTALQPDSYGLNIWAKNGDLVFTSGEIQAGTGEIKTIPTYNATSFNNIKRPMFIPETLGVQSGLTYQICNDGSTIIGVPLSWGGGPAVFKANENPHIFIDAVNYFTF</sequence>
<proteinExistence type="predicted"/>
<dbReference type="Proteomes" id="UP001058167">
    <property type="component" value="Unassembled WGS sequence"/>
</dbReference>
<reference evidence="1" key="1">
    <citation type="submission" date="2022-06" db="EMBL/GenBank/DDBJ databases">
        <title>Draft genome sequences of Pectobacterium carotovorum subsp. carotovorum str. NBRC12380.</title>
        <authorList>
            <person name="Wakabayashi Y."/>
            <person name="Kojima K."/>
        </authorList>
    </citation>
    <scope>NUCLEOTIDE SEQUENCE</scope>
    <source>
        <strain evidence="1">NBRC 12380</strain>
    </source>
</reference>
<dbReference type="Proteomes" id="UP001165145">
    <property type="component" value="Unassembled WGS sequence"/>
</dbReference>
<protein>
    <submittedName>
        <fullName evidence="2">Uncharacterized protein</fullName>
    </submittedName>
</protein>
<accession>A0AAI9KY58</accession>
<organism evidence="2 4">
    <name type="scientific">Pectobacterium carotovorum subsp. carotovorum</name>
    <name type="common">Erwinia carotovora subsp. carotovora</name>
    <dbReference type="NCBI Taxonomy" id="555"/>
    <lineage>
        <taxon>Bacteria</taxon>
        <taxon>Pseudomonadati</taxon>
        <taxon>Pseudomonadota</taxon>
        <taxon>Gammaproteobacteria</taxon>
        <taxon>Enterobacterales</taxon>
        <taxon>Pectobacteriaceae</taxon>
        <taxon>Pectobacterium</taxon>
    </lineage>
</organism>
<name>A0AAI9KY58_PECCC</name>
<dbReference type="AlphaFoldDB" id="A0AAI9KY58"/>
<evidence type="ECO:0000313" key="1">
    <source>
        <dbReference type="EMBL" id="GKX45276.1"/>
    </source>
</evidence>
<evidence type="ECO:0000313" key="4">
    <source>
        <dbReference type="Proteomes" id="UP001165145"/>
    </source>
</evidence>
<evidence type="ECO:0000313" key="2">
    <source>
        <dbReference type="EMBL" id="GLV67584.1"/>
    </source>
</evidence>
<comment type="caution">
    <text evidence="2">The sequence shown here is derived from an EMBL/GenBank/DDBJ whole genome shotgun (WGS) entry which is preliminary data.</text>
</comment>
<dbReference type="RefSeq" id="WP_261865207.1">
    <property type="nucleotide sequence ID" value="NZ_BRLF01000001.1"/>
</dbReference>
<keyword evidence="3" id="KW-1185">Reference proteome</keyword>
<dbReference type="EMBL" id="BSRL01000001">
    <property type="protein sequence ID" value="GLV67584.1"/>
    <property type="molecule type" value="Genomic_DNA"/>
</dbReference>
<dbReference type="EMBL" id="BRLF01000001">
    <property type="protein sequence ID" value="GKX45276.1"/>
    <property type="molecule type" value="Genomic_DNA"/>
</dbReference>
<gene>
    <name evidence="2" type="ORF">Pcaca03_00280</name>
    <name evidence="1" type="ORF">SOASR016_00280</name>
</gene>
<evidence type="ECO:0000313" key="3">
    <source>
        <dbReference type="Proteomes" id="UP001058167"/>
    </source>
</evidence>
<reference evidence="2" key="2">
    <citation type="submission" date="2023-02" db="EMBL/GenBank/DDBJ databases">
        <title>Pectobacterium carotovorum subsp. carotovorum NBRC 12380.</title>
        <authorList>
            <person name="Ichikawa N."/>
            <person name="Sato H."/>
            <person name="Tonouchi N."/>
        </authorList>
    </citation>
    <scope>NUCLEOTIDE SEQUENCE</scope>
    <source>
        <strain evidence="2">NBRC 12380</strain>
    </source>
</reference>